<dbReference type="Proteomes" id="UP000250299">
    <property type="component" value="Chromosome"/>
</dbReference>
<dbReference type="OrthoDB" id="9763644at2"/>
<gene>
    <name evidence="3" type="ORF">DKY63_21135</name>
</gene>
<dbReference type="RefSeq" id="WP_110965863.1">
    <property type="nucleotide sequence ID" value="NZ_CP029693.1"/>
</dbReference>
<reference evidence="3 4" key="1">
    <citation type="submission" date="2018-05" db="EMBL/GenBank/DDBJ databases">
        <title>Whole genome sequence of Pseudomonas putida JBC17.</title>
        <authorList>
            <person name="Lee Y.H."/>
            <person name="David K."/>
        </authorList>
    </citation>
    <scope>NUCLEOTIDE SEQUENCE [LARGE SCALE GENOMIC DNA]</scope>
    <source>
        <strain evidence="3 4">JBC17</strain>
    </source>
</reference>
<feature type="region of interest" description="Disordered" evidence="1">
    <location>
        <begin position="76"/>
        <end position="97"/>
    </location>
</feature>
<dbReference type="InterPro" id="IPR006171">
    <property type="entry name" value="TOPRIM_dom"/>
</dbReference>
<dbReference type="InterPro" id="IPR034154">
    <property type="entry name" value="TOPRIM_DnaG/twinkle"/>
</dbReference>
<dbReference type="EMBL" id="CP029693">
    <property type="protein sequence ID" value="AWY42272.1"/>
    <property type="molecule type" value="Genomic_DNA"/>
</dbReference>
<feature type="domain" description="Toprim" evidence="2">
    <location>
        <begin position="188"/>
        <end position="261"/>
    </location>
</feature>
<evidence type="ECO:0000259" key="2">
    <source>
        <dbReference type="Pfam" id="PF13362"/>
    </source>
</evidence>
<proteinExistence type="predicted"/>
<evidence type="ECO:0000313" key="3">
    <source>
        <dbReference type="EMBL" id="AWY42272.1"/>
    </source>
</evidence>
<dbReference type="AlphaFoldDB" id="A0A2Z4RMB0"/>
<name>A0A2Z4RMB0_PSEPU</name>
<dbReference type="CDD" id="cd01029">
    <property type="entry name" value="TOPRIM_primases"/>
    <property type="match status" value="1"/>
</dbReference>
<protein>
    <submittedName>
        <fullName evidence="3">Topoisomerase</fullName>
    </submittedName>
</protein>
<dbReference type="Pfam" id="PF13362">
    <property type="entry name" value="Toprim_3"/>
    <property type="match status" value="1"/>
</dbReference>
<organism evidence="3 4">
    <name type="scientific">Pseudomonas putida</name>
    <name type="common">Arthrobacter siderocapsulatus</name>
    <dbReference type="NCBI Taxonomy" id="303"/>
    <lineage>
        <taxon>Bacteria</taxon>
        <taxon>Pseudomonadati</taxon>
        <taxon>Pseudomonadota</taxon>
        <taxon>Gammaproteobacteria</taxon>
        <taxon>Pseudomonadales</taxon>
        <taxon>Pseudomonadaceae</taxon>
        <taxon>Pseudomonas</taxon>
    </lineage>
</organism>
<dbReference type="GO" id="GO:0016853">
    <property type="term" value="F:isomerase activity"/>
    <property type="evidence" value="ECO:0007669"/>
    <property type="project" value="UniProtKB-KW"/>
</dbReference>
<evidence type="ECO:0000256" key="1">
    <source>
        <dbReference type="SAM" id="MobiDB-lite"/>
    </source>
</evidence>
<sequence>MNAIHAFLEVMQAVFGRLNFMPVADGKIYRFHVPGDRHGKFNGWYVLHLHVIAYGCFGSWKIGVTHHWTSRKPANPLEAAQARQHVAQTKRQHDAEELQRQNSAAEYARGLLSAASPANPHHPYLVAKGCLPHRLRQRGNELLVPMYHDSQLVNVQRIFPDGTKRFLEGGMIKGCYSPIGHPVPGQSLTICEGWATGATLHEDTGAPVACAMSCHNLLAVGRHLRQRYPDIKLIIAGDDDRLTEVNPGRTAATKAAAALGCGLVFPQWPCNAPRGLSDFNDRRQWGTRQ</sequence>
<keyword evidence="3" id="KW-0413">Isomerase</keyword>
<evidence type="ECO:0000313" key="4">
    <source>
        <dbReference type="Proteomes" id="UP000250299"/>
    </source>
</evidence>
<accession>A0A2Z4RMB0</accession>